<dbReference type="EMBL" id="JACVVK020000420">
    <property type="protein sequence ID" value="KAK7474954.1"/>
    <property type="molecule type" value="Genomic_DNA"/>
</dbReference>
<feature type="domain" description="MIB/HERC2" evidence="2">
    <location>
        <begin position="373"/>
        <end position="447"/>
    </location>
</feature>
<evidence type="ECO:0000313" key="3">
    <source>
        <dbReference type="EMBL" id="KAK7474954.1"/>
    </source>
</evidence>
<reference evidence="3 4" key="1">
    <citation type="journal article" date="2023" name="Sci. Data">
        <title>Genome assembly of the Korean intertidal mud-creeper Batillaria attramentaria.</title>
        <authorList>
            <person name="Patra A.K."/>
            <person name="Ho P.T."/>
            <person name="Jun S."/>
            <person name="Lee S.J."/>
            <person name="Kim Y."/>
            <person name="Won Y.J."/>
        </authorList>
    </citation>
    <scope>NUCLEOTIDE SEQUENCE [LARGE SCALE GENOMIC DNA]</scope>
    <source>
        <strain evidence="3">Wonlab-2016</strain>
    </source>
</reference>
<gene>
    <name evidence="3" type="ORF">BaRGS_00033841</name>
</gene>
<dbReference type="Gene3D" id="2.30.30.40">
    <property type="entry name" value="SH3 Domains"/>
    <property type="match status" value="1"/>
</dbReference>
<dbReference type="SUPFAM" id="SSF159034">
    <property type="entry name" value="Mib/herc2 domain-like"/>
    <property type="match status" value="1"/>
</dbReference>
<evidence type="ECO:0000256" key="1">
    <source>
        <dbReference type="SAM" id="Coils"/>
    </source>
</evidence>
<protein>
    <recommendedName>
        <fullName evidence="2">MIB/HERC2 domain-containing protein</fullName>
    </recommendedName>
</protein>
<dbReference type="Pfam" id="PF06701">
    <property type="entry name" value="MIB_HERC2"/>
    <property type="match status" value="1"/>
</dbReference>
<sequence length="447" mass="50169">MGQLFKFPAVNMTVRFLPNAGIQISNYTWADYATYRVTVKYTHNNVFKSASRSVVLVSPDAPAITGSRLEARMQQKLVTDVITGDKHVQLECGTFLSLGHQRPVSVVWRTDAELDRQDQAKSNLTSDITRFQDTISSLQTVDEKLASDVSHLQDQVTLGTADAKLKADVSQMEKELSRHENVQDDLMSNLTQLEEELSLLKTADAKLTTDLADLKEQLTQQAGQNQKHASDLRNLLSSATLQEKAQQTLISDVSKLQENLGNTSAQLAAELTDIQEEMSRQQQLYEGRHSSDRRLAEQLQNDVSKLRSELDLQRVRNEELREKQEELQSSVSDMNTQLGILKKAEEGRAAEFQGFRETQAEIQASLSKISQFLSRSHSHAVKVGDRVVRGKDWKWANQDGDPPGPGTVISEVSEHPGWWRVKWDAAAANNYRMGGEGKYDLQIVFES</sequence>
<dbReference type="InterPro" id="IPR010606">
    <property type="entry name" value="Mib_Herc2"/>
</dbReference>
<evidence type="ECO:0000313" key="4">
    <source>
        <dbReference type="Proteomes" id="UP001519460"/>
    </source>
</evidence>
<organism evidence="3 4">
    <name type="scientific">Batillaria attramentaria</name>
    <dbReference type="NCBI Taxonomy" id="370345"/>
    <lineage>
        <taxon>Eukaryota</taxon>
        <taxon>Metazoa</taxon>
        <taxon>Spiralia</taxon>
        <taxon>Lophotrochozoa</taxon>
        <taxon>Mollusca</taxon>
        <taxon>Gastropoda</taxon>
        <taxon>Caenogastropoda</taxon>
        <taxon>Sorbeoconcha</taxon>
        <taxon>Cerithioidea</taxon>
        <taxon>Batillariidae</taxon>
        <taxon>Batillaria</taxon>
    </lineage>
</organism>
<dbReference type="Proteomes" id="UP001519460">
    <property type="component" value="Unassembled WGS sequence"/>
</dbReference>
<accession>A0ABD0JJ05</accession>
<dbReference type="AlphaFoldDB" id="A0ABD0JJ05"/>
<comment type="caution">
    <text evidence="3">The sequence shown here is derived from an EMBL/GenBank/DDBJ whole genome shotgun (WGS) entry which is preliminary data.</text>
</comment>
<feature type="coiled-coil region" evidence="1">
    <location>
        <begin position="264"/>
        <end position="337"/>
    </location>
</feature>
<evidence type="ECO:0000259" key="2">
    <source>
        <dbReference type="PROSITE" id="PS51416"/>
    </source>
</evidence>
<dbReference type="PROSITE" id="PS51416">
    <property type="entry name" value="MIB_HERC2"/>
    <property type="match status" value="1"/>
</dbReference>
<proteinExistence type="predicted"/>
<keyword evidence="4" id="KW-1185">Reference proteome</keyword>
<name>A0ABD0JJ05_9CAEN</name>
<keyword evidence="1" id="KW-0175">Coiled coil</keyword>
<feature type="coiled-coil region" evidence="1">
    <location>
        <begin position="162"/>
        <end position="203"/>
    </location>
</feature>
<dbReference type="InterPro" id="IPR037252">
    <property type="entry name" value="Mib_Herc2_sf"/>
</dbReference>